<evidence type="ECO:0000313" key="3">
    <source>
        <dbReference type="Proteomes" id="UP001227230"/>
    </source>
</evidence>
<gene>
    <name evidence="2" type="ORF">VitviT2T_010174</name>
</gene>
<dbReference type="Proteomes" id="UP001227230">
    <property type="component" value="Chromosome 7"/>
</dbReference>
<keyword evidence="1" id="KW-0472">Membrane</keyword>
<evidence type="ECO:0000313" key="2">
    <source>
        <dbReference type="EMBL" id="WJZ91068.1"/>
    </source>
</evidence>
<name>A0ABY9C6X4_VITVI</name>
<organism evidence="2 3">
    <name type="scientific">Vitis vinifera</name>
    <name type="common">Grape</name>
    <dbReference type="NCBI Taxonomy" id="29760"/>
    <lineage>
        <taxon>Eukaryota</taxon>
        <taxon>Viridiplantae</taxon>
        <taxon>Streptophyta</taxon>
        <taxon>Embryophyta</taxon>
        <taxon>Tracheophyta</taxon>
        <taxon>Spermatophyta</taxon>
        <taxon>Magnoliopsida</taxon>
        <taxon>eudicotyledons</taxon>
        <taxon>Gunneridae</taxon>
        <taxon>Pentapetalae</taxon>
        <taxon>rosids</taxon>
        <taxon>Vitales</taxon>
        <taxon>Vitaceae</taxon>
        <taxon>Viteae</taxon>
        <taxon>Vitis</taxon>
    </lineage>
</organism>
<keyword evidence="1" id="KW-0812">Transmembrane</keyword>
<reference evidence="2 3" key="1">
    <citation type="journal article" date="2023" name="Hortic Res">
        <title>The complete reference genome for grapevine (Vitis vinifera L.) genetics and breeding.</title>
        <authorList>
            <person name="Shi X."/>
            <person name="Cao S."/>
            <person name="Wang X."/>
            <person name="Huang S."/>
            <person name="Wang Y."/>
            <person name="Liu Z."/>
            <person name="Liu W."/>
            <person name="Leng X."/>
            <person name="Peng Y."/>
            <person name="Wang N."/>
            <person name="Wang Y."/>
            <person name="Ma Z."/>
            <person name="Xu X."/>
            <person name="Zhang F."/>
            <person name="Xue H."/>
            <person name="Zhong H."/>
            <person name="Wang Y."/>
            <person name="Zhang K."/>
            <person name="Velt A."/>
            <person name="Avia K."/>
            <person name="Holtgrawe D."/>
            <person name="Grimplet J."/>
            <person name="Matus J.T."/>
            <person name="Ware D."/>
            <person name="Wu X."/>
            <person name="Wang H."/>
            <person name="Liu C."/>
            <person name="Fang Y."/>
            <person name="Rustenholz C."/>
            <person name="Cheng Z."/>
            <person name="Xiao H."/>
            <person name="Zhou Y."/>
        </authorList>
    </citation>
    <scope>NUCLEOTIDE SEQUENCE [LARGE SCALE GENOMIC DNA]</scope>
    <source>
        <strain evidence="3">cv. Pinot noir / PN40024</strain>
        <tissue evidence="2">Leaf</tissue>
    </source>
</reference>
<sequence>MDLWEAMEKDYEIISLPNNMMMARIKHHKESKTKKSKAKAYLFVVVSSTIFTHIMSLRSTKVIWDYLKMEYEGDERIRGMQVLNLIRDFELQKMKETRSIKEYSDR</sequence>
<feature type="transmembrane region" description="Helical" evidence="1">
    <location>
        <begin position="40"/>
        <end position="57"/>
    </location>
</feature>
<evidence type="ECO:0008006" key="4">
    <source>
        <dbReference type="Google" id="ProtNLM"/>
    </source>
</evidence>
<dbReference type="EMBL" id="CP126654">
    <property type="protein sequence ID" value="WJZ91068.1"/>
    <property type="molecule type" value="Genomic_DNA"/>
</dbReference>
<proteinExistence type="predicted"/>
<keyword evidence="1" id="KW-1133">Transmembrane helix</keyword>
<dbReference type="Pfam" id="PF14223">
    <property type="entry name" value="Retrotran_gag_2"/>
    <property type="match status" value="1"/>
</dbReference>
<protein>
    <recommendedName>
        <fullName evidence="4">Retrovirus-related Pol polyprotein from transposon TNT 1-94</fullName>
    </recommendedName>
</protein>
<dbReference type="PANTHER" id="PTHR35317:SF11">
    <property type="entry name" value="CCHC-TYPE DOMAIN-CONTAINING PROTEIN"/>
    <property type="match status" value="1"/>
</dbReference>
<evidence type="ECO:0000256" key="1">
    <source>
        <dbReference type="SAM" id="Phobius"/>
    </source>
</evidence>
<dbReference type="PANTHER" id="PTHR35317">
    <property type="entry name" value="OS04G0629600 PROTEIN"/>
    <property type="match status" value="1"/>
</dbReference>
<accession>A0ABY9C6X4</accession>
<keyword evidence="3" id="KW-1185">Reference proteome</keyword>